<evidence type="ECO:0000313" key="2">
    <source>
        <dbReference type="EMBL" id="KAG5602095.1"/>
    </source>
</evidence>
<dbReference type="AlphaFoldDB" id="A0A9J5YQS2"/>
<feature type="region of interest" description="Disordered" evidence="1">
    <location>
        <begin position="104"/>
        <end position="123"/>
    </location>
</feature>
<reference evidence="2 3" key="1">
    <citation type="submission" date="2020-09" db="EMBL/GenBank/DDBJ databases">
        <title>De no assembly of potato wild relative species, Solanum commersonii.</title>
        <authorList>
            <person name="Cho K."/>
        </authorList>
    </citation>
    <scope>NUCLEOTIDE SEQUENCE [LARGE SCALE GENOMIC DNA]</scope>
    <source>
        <strain evidence="2">LZ3.2</strain>
        <tissue evidence="2">Leaf</tissue>
    </source>
</reference>
<keyword evidence="3" id="KW-1185">Reference proteome</keyword>
<feature type="compositionally biased region" description="Polar residues" evidence="1">
    <location>
        <begin position="42"/>
        <end position="58"/>
    </location>
</feature>
<feature type="region of interest" description="Disordered" evidence="1">
    <location>
        <begin position="1"/>
        <end position="92"/>
    </location>
</feature>
<evidence type="ECO:0000256" key="1">
    <source>
        <dbReference type="SAM" id="MobiDB-lite"/>
    </source>
</evidence>
<feature type="compositionally biased region" description="Polar residues" evidence="1">
    <location>
        <begin position="181"/>
        <end position="200"/>
    </location>
</feature>
<comment type="caution">
    <text evidence="2">The sequence shown here is derived from an EMBL/GenBank/DDBJ whole genome shotgun (WGS) entry which is preliminary data.</text>
</comment>
<feature type="region of interest" description="Disordered" evidence="1">
    <location>
        <begin position="162"/>
        <end position="242"/>
    </location>
</feature>
<feature type="compositionally biased region" description="Polar residues" evidence="1">
    <location>
        <begin position="1"/>
        <end position="12"/>
    </location>
</feature>
<dbReference type="EMBL" id="JACXVP010000006">
    <property type="protein sequence ID" value="KAG5602095.1"/>
    <property type="molecule type" value="Genomic_DNA"/>
</dbReference>
<evidence type="ECO:0000313" key="3">
    <source>
        <dbReference type="Proteomes" id="UP000824120"/>
    </source>
</evidence>
<name>A0A9J5YQS2_SOLCO</name>
<gene>
    <name evidence="2" type="ORF">H5410_033465</name>
</gene>
<dbReference type="Proteomes" id="UP000824120">
    <property type="component" value="Chromosome 6"/>
</dbReference>
<accession>A0A9J5YQS2</accession>
<organism evidence="2 3">
    <name type="scientific">Solanum commersonii</name>
    <name type="common">Commerson's wild potato</name>
    <name type="synonym">Commerson's nightshade</name>
    <dbReference type="NCBI Taxonomy" id="4109"/>
    <lineage>
        <taxon>Eukaryota</taxon>
        <taxon>Viridiplantae</taxon>
        <taxon>Streptophyta</taxon>
        <taxon>Embryophyta</taxon>
        <taxon>Tracheophyta</taxon>
        <taxon>Spermatophyta</taxon>
        <taxon>Magnoliopsida</taxon>
        <taxon>eudicotyledons</taxon>
        <taxon>Gunneridae</taxon>
        <taxon>Pentapetalae</taxon>
        <taxon>asterids</taxon>
        <taxon>lamiids</taxon>
        <taxon>Solanales</taxon>
        <taxon>Solanaceae</taxon>
        <taxon>Solanoideae</taxon>
        <taxon>Solaneae</taxon>
        <taxon>Solanum</taxon>
    </lineage>
</organism>
<protein>
    <submittedName>
        <fullName evidence="2">Uncharacterized protein</fullName>
    </submittedName>
</protein>
<sequence>MESTSSSVSPFQRTAKPHTIDTSTGSVPRRRVKLFKGKDSSQKAPTSTQISAPSFSSQDKMDKKGVHSPTNVIRSTVSDDKDTVSSVQTVADEDTSNSFMAVTLPKSKEENSSSRRRLPRSLIPVETLRKKTMLHKKKKNDKIKSIIKQTLEKFFQQGQVEHIITTQKPDPSEDRLVPDTDQINTSSRRDSPTNNRTRSLSFGEENPENYGEHSYYQDAQNSNEDDDSEMSFDSIALHNLDT</sequence>
<proteinExistence type="predicted"/>